<dbReference type="Proteomes" id="UP000215199">
    <property type="component" value="Unassembled WGS sequence"/>
</dbReference>
<dbReference type="Gene3D" id="1.10.340.30">
    <property type="entry name" value="Hypothetical protein, domain 2"/>
    <property type="match status" value="1"/>
</dbReference>
<dbReference type="RefSeq" id="WP_093949610.1">
    <property type="nucleotide sequence ID" value="NZ_NMUL01000023.1"/>
</dbReference>
<dbReference type="GO" id="GO:0006281">
    <property type="term" value="P:DNA repair"/>
    <property type="evidence" value="ECO:0007669"/>
    <property type="project" value="InterPro"/>
</dbReference>
<gene>
    <name evidence="1" type="ORF">CF165_22910</name>
</gene>
<dbReference type="OrthoDB" id="9811249at2"/>
<evidence type="ECO:0000313" key="1">
    <source>
        <dbReference type="EMBL" id="OXM65205.1"/>
    </source>
</evidence>
<dbReference type="GO" id="GO:0003824">
    <property type="term" value="F:catalytic activity"/>
    <property type="evidence" value="ECO:0007669"/>
    <property type="project" value="InterPro"/>
</dbReference>
<evidence type="ECO:0008006" key="3">
    <source>
        <dbReference type="Google" id="ProtNLM"/>
    </source>
</evidence>
<accession>A0A229T1R5</accession>
<dbReference type="SUPFAM" id="SSF48150">
    <property type="entry name" value="DNA-glycosylase"/>
    <property type="match status" value="1"/>
</dbReference>
<keyword evidence="2" id="KW-1185">Reference proteome</keyword>
<reference evidence="2" key="1">
    <citation type="submission" date="2017-07" db="EMBL/GenBank/DDBJ databases">
        <title>Comparative genome mining reveals phylogenetic distribution patterns of secondary metabolites in Amycolatopsis.</title>
        <authorList>
            <person name="Adamek M."/>
            <person name="Alanjary M."/>
            <person name="Sales-Ortells H."/>
            <person name="Goodfellow M."/>
            <person name="Bull A.T."/>
            <person name="Kalinowski J."/>
            <person name="Ziemert N."/>
        </authorList>
    </citation>
    <scope>NUCLEOTIDE SEQUENCE [LARGE SCALE GENOMIC DNA]</scope>
    <source>
        <strain evidence="2">H5</strain>
    </source>
</reference>
<name>A0A229T1R5_9PSEU</name>
<evidence type="ECO:0000313" key="2">
    <source>
        <dbReference type="Proteomes" id="UP000215199"/>
    </source>
</evidence>
<protein>
    <recommendedName>
        <fullName evidence="3">HhH-GPD domain-containing protein</fullName>
    </recommendedName>
</protein>
<dbReference type="AlphaFoldDB" id="A0A229T1R5"/>
<proteinExistence type="predicted"/>
<organism evidence="1 2">
    <name type="scientific">Amycolatopsis vastitatis</name>
    <dbReference type="NCBI Taxonomy" id="1905142"/>
    <lineage>
        <taxon>Bacteria</taxon>
        <taxon>Bacillati</taxon>
        <taxon>Actinomycetota</taxon>
        <taxon>Actinomycetes</taxon>
        <taxon>Pseudonocardiales</taxon>
        <taxon>Pseudonocardiaceae</taxon>
        <taxon>Amycolatopsis</taxon>
    </lineage>
</organism>
<comment type="caution">
    <text evidence="1">The sequence shown here is derived from an EMBL/GenBank/DDBJ whole genome shotgun (WGS) entry which is preliminary data.</text>
</comment>
<dbReference type="EMBL" id="NMUL01000023">
    <property type="protein sequence ID" value="OXM65205.1"/>
    <property type="molecule type" value="Genomic_DNA"/>
</dbReference>
<sequence length="334" mass="36071">MTTSLTAPATVSGVLPAAQPFDLRTSIRFLRGFGACQGDQVMTEDTLAKAIAIGGQAVVFKVSPCDGGVEYELSSDRPIAPELRDAVLAKIDGYLSLSDDLTGFYAQADGDHPGYARLVKALRGLHQVRFLTVAEIGVWAILSQRTPKNVSTALKRRITERFGRTIGYDGLRFQAFPELTDLRQLEVGDWLAIVKNARKAEYLACLVEGLLDIGEDYLATASYGQATKALRGIKGVGEFSAAAILLRGLGRMDFVPLEMPAFADATAKVYGPGYDNQRLRSRYGDNLGYWAYYLHTGLGALRDEAQGPVACLPGRSSAGGHQAFRRAEEGVDQG</sequence>
<dbReference type="InterPro" id="IPR011257">
    <property type="entry name" value="DNA_glycosylase"/>
</dbReference>